<evidence type="ECO:0000313" key="1">
    <source>
        <dbReference type="EMBL" id="MCX8999997.1"/>
    </source>
</evidence>
<comment type="caution">
    <text evidence="1">The sequence shown here is derived from an EMBL/GenBank/DDBJ whole genome shotgun (WGS) entry which is preliminary data.</text>
</comment>
<protein>
    <submittedName>
        <fullName evidence="1">Uncharacterized protein</fullName>
    </submittedName>
</protein>
<gene>
    <name evidence="1" type="ORF">NOF55_23105</name>
</gene>
<proteinExistence type="predicted"/>
<evidence type="ECO:0000313" key="2">
    <source>
        <dbReference type="Proteomes" id="UP001208771"/>
    </source>
</evidence>
<dbReference type="EMBL" id="JANFPI010000015">
    <property type="protein sequence ID" value="MCX8999997.1"/>
    <property type="molecule type" value="Genomic_DNA"/>
</dbReference>
<dbReference type="Proteomes" id="UP001208771">
    <property type="component" value="Unassembled WGS sequence"/>
</dbReference>
<dbReference type="InterPro" id="IPR046882">
    <property type="entry name" value="Sp-DndD"/>
</dbReference>
<keyword evidence="2" id="KW-1185">Reference proteome</keyword>
<organism evidence="1 2">
    <name type="scientific">Ectorhizobium quercum</name>
    <dbReference type="NCBI Taxonomy" id="2965071"/>
    <lineage>
        <taxon>Bacteria</taxon>
        <taxon>Pseudomonadati</taxon>
        <taxon>Pseudomonadota</taxon>
        <taxon>Alphaproteobacteria</taxon>
        <taxon>Hyphomicrobiales</taxon>
        <taxon>Rhizobiaceae</taxon>
        <taxon>Ectorhizobium</taxon>
    </lineage>
</organism>
<name>A0AAE3SX87_9HYPH</name>
<dbReference type="Pfam" id="PF20306">
    <property type="entry name" value="Sp-DndD"/>
    <property type="match status" value="1"/>
</dbReference>
<dbReference type="AlphaFoldDB" id="A0AAE3SX87"/>
<reference evidence="1" key="1">
    <citation type="submission" date="2022-07" db="EMBL/GenBank/DDBJ databases">
        <title>Ectorhizobium quercum gen.nov., sp. nov.</title>
        <authorList>
            <person name="Ma T."/>
            <person name="Li Y."/>
        </authorList>
    </citation>
    <scope>NUCLEOTIDE SEQUENCE</scope>
    <source>
        <strain evidence="1">BDR2-2</strain>
    </source>
</reference>
<sequence length="71" mass="8004">MSDVFAEEAQLNDLPLWADEEASRVLSEIAQANNVPVDVLAELVALQRARQHQERAAGIYQRIEEILGRMD</sequence>
<dbReference type="RefSeq" id="WP_306413498.1">
    <property type="nucleotide sequence ID" value="NZ_JANFPI010000015.1"/>
</dbReference>
<accession>A0AAE3SX87</accession>